<proteinExistence type="inferred from homology"/>
<dbReference type="KEGG" id="kme:H0A61_00310"/>
<dbReference type="PANTHER" id="PTHR36984">
    <property type="entry name" value="CRISPR-ASSOCIATED ENDORIBONUCLEASE CAS6 1"/>
    <property type="match status" value="1"/>
</dbReference>
<sequence>MRKIQIEIHFKAGKNPIELPIGYNYILQSAIYNSISSELAEFLHNHGFLAGDRSFKMFCFSRLGGRFRLDRRNKRICFQEGMKLIISSPIDEFCQSLVNTLLTRGFMRLGEVDTEIERMFAKRVNIKREQVVMQTLSPVVVYSTFIKPEGGKFTCYFSPGEPDYCRLISDNLKRKYQALHKEEPPDGNVFIRRLGKYEMNITQYKNFIIKGYSGKFLLKGHPQLLQIAIDCGLGSKNSQGFGCMEVLEARGGEKCGKTEY</sequence>
<evidence type="ECO:0000256" key="2">
    <source>
        <dbReference type="ARBA" id="ARBA00022884"/>
    </source>
</evidence>
<dbReference type="PIRSF" id="PIRSF005054">
    <property type="entry name" value="PF1131"/>
    <property type="match status" value="1"/>
</dbReference>
<keyword evidence="3" id="KW-0051">Antiviral defense</keyword>
<dbReference type="Pfam" id="PF21350">
    <property type="entry name" value="Cas6_I-A"/>
    <property type="match status" value="1"/>
</dbReference>
<dbReference type="GO" id="GO:0016788">
    <property type="term" value="F:hydrolase activity, acting on ester bonds"/>
    <property type="evidence" value="ECO:0007669"/>
    <property type="project" value="InterPro"/>
</dbReference>
<gene>
    <name evidence="8" type="ORF">H0A61_00310</name>
</gene>
<name>A0A8A0RHN7_9FIRM</name>
<dbReference type="EMBL" id="CP059066">
    <property type="protein sequence ID" value="QSQ07991.1"/>
    <property type="molecule type" value="Genomic_DNA"/>
</dbReference>
<feature type="site" description="Transition state stabilizer" evidence="5">
    <location>
        <position position="56"/>
    </location>
</feature>
<evidence type="ECO:0000313" key="8">
    <source>
        <dbReference type="EMBL" id="QSQ07991.1"/>
    </source>
</evidence>
<dbReference type="Gene3D" id="3.30.70.1890">
    <property type="match status" value="1"/>
</dbReference>
<evidence type="ECO:0000259" key="7">
    <source>
        <dbReference type="Pfam" id="PF01881"/>
    </source>
</evidence>
<dbReference type="Proteomes" id="UP000662904">
    <property type="component" value="Chromosome"/>
</dbReference>
<dbReference type="PANTHER" id="PTHR36984:SF1">
    <property type="entry name" value="CRISPR-ASSOCIATED ENDORIBONUCLEASE CAS6 1"/>
    <property type="match status" value="1"/>
</dbReference>
<feature type="active site" description="Proton donor" evidence="6">
    <location>
        <position position="44"/>
    </location>
</feature>
<feature type="active site" description="Proton acceptor" evidence="6">
    <location>
        <position position="32"/>
    </location>
</feature>
<dbReference type="CDD" id="cd21140">
    <property type="entry name" value="Cas6_I-like"/>
    <property type="match status" value="1"/>
</dbReference>
<keyword evidence="2" id="KW-0694">RNA-binding</keyword>
<dbReference type="Pfam" id="PF01881">
    <property type="entry name" value="Cas_Cas6_C"/>
    <property type="match status" value="1"/>
</dbReference>
<dbReference type="GO" id="GO:0003723">
    <property type="term" value="F:RNA binding"/>
    <property type="evidence" value="ECO:0007669"/>
    <property type="project" value="UniProtKB-KW"/>
</dbReference>
<dbReference type="GO" id="GO:0051607">
    <property type="term" value="P:defense response to virus"/>
    <property type="evidence" value="ECO:0007669"/>
    <property type="project" value="UniProtKB-KW"/>
</dbReference>
<protein>
    <recommendedName>
        <fullName evidence="4">CRISPR-associated endoribonuclease</fullName>
    </recommendedName>
</protein>
<comment type="similarity">
    <text evidence="1 4">Belongs to the CRISPR-associated protein Cas6/Cse3/CasE family.</text>
</comment>
<reference evidence="8" key="1">
    <citation type="submission" date="2020-07" db="EMBL/GenBank/DDBJ databases">
        <title>Koleobacter methoxysyntrophicus gen. nov., sp. nov., a novel anaerobic bacterium isolated from deep subsurface oil field and proposal of Koleobacterales ord. nov. in the phylum Firmicutes.</title>
        <authorList>
            <person name="Sakamoto S."/>
            <person name="Tamaki H."/>
        </authorList>
    </citation>
    <scope>NUCLEOTIDE SEQUENCE</scope>
    <source>
        <strain evidence="8">NRmbB1</strain>
    </source>
</reference>
<dbReference type="AlphaFoldDB" id="A0A8A0RHN7"/>
<dbReference type="Gene3D" id="3.30.70.1900">
    <property type="match status" value="1"/>
</dbReference>
<dbReference type="InterPro" id="IPR010156">
    <property type="entry name" value="CRISPR-assoc_prot_Cas6"/>
</dbReference>
<evidence type="ECO:0000256" key="4">
    <source>
        <dbReference type="PIRNR" id="PIRNR005054"/>
    </source>
</evidence>
<evidence type="ECO:0000256" key="6">
    <source>
        <dbReference type="PIRSR" id="PIRSR005054-50"/>
    </source>
</evidence>
<dbReference type="InterPro" id="IPR045747">
    <property type="entry name" value="CRISPR-assoc_prot_Cas6_N_sf"/>
</dbReference>
<accession>A0A8A0RHN7</accession>
<keyword evidence="9" id="KW-1185">Reference proteome</keyword>
<dbReference type="RefSeq" id="WP_206708231.1">
    <property type="nucleotide sequence ID" value="NZ_CP059066.1"/>
</dbReference>
<evidence type="ECO:0000256" key="5">
    <source>
        <dbReference type="PIRSR" id="PIRSR005054-1"/>
    </source>
</evidence>
<organism evidence="8 9">
    <name type="scientific">Koleobacter methoxysyntrophicus</name>
    <dbReference type="NCBI Taxonomy" id="2751313"/>
    <lineage>
        <taxon>Bacteria</taxon>
        <taxon>Bacillati</taxon>
        <taxon>Bacillota</taxon>
        <taxon>Clostridia</taxon>
        <taxon>Koleobacterales</taxon>
        <taxon>Koleobacteraceae</taxon>
        <taxon>Koleobacter</taxon>
    </lineage>
</organism>
<comment type="function">
    <text evidence="4">CRISPR (clustered regularly interspaced short palindromic repeat), is an adaptive immune system that provides protection against mobile genetic elements (viruses, transposable elements and conjugative plasmids). CRISPR clusters contain sequences complementary to antecedent mobile elements and target invading nucleic acids. CRISPR clusters are transcribed and processed into CRISPR RNA (crRNA).</text>
</comment>
<evidence type="ECO:0000256" key="1">
    <source>
        <dbReference type="ARBA" id="ARBA00005937"/>
    </source>
</evidence>
<dbReference type="NCBIfam" id="TIGR01877">
    <property type="entry name" value="cas_cas6"/>
    <property type="match status" value="1"/>
</dbReference>
<evidence type="ECO:0000256" key="3">
    <source>
        <dbReference type="ARBA" id="ARBA00023118"/>
    </source>
</evidence>
<evidence type="ECO:0000313" key="9">
    <source>
        <dbReference type="Proteomes" id="UP000662904"/>
    </source>
</evidence>
<feature type="domain" description="CRISPR associated protein Cas6 C-terminal" evidence="7">
    <location>
        <begin position="126"/>
        <end position="246"/>
    </location>
</feature>
<dbReference type="InterPro" id="IPR049435">
    <property type="entry name" value="Cas_Cas6_C"/>
</dbReference>